<evidence type="ECO:0000313" key="5">
    <source>
        <dbReference type="EMBL" id="WCT71895.1"/>
    </source>
</evidence>
<dbReference type="Gene3D" id="3.90.550.10">
    <property type="entry name" value="Spore Coat Polysaccharide Biosynthesis Protein SpsA, Chain A"/>
    <property type="match status" value="1"/>
</dbReference>
<dbReference type="SUPFAM" id="SSF53448">
    <property type="entry name" value="Nucleotide-diphospho-sugar transferases"/>
    <property type="match status" value="1"/>
</dbReference>
<evidence type="ECO:0000256" key="2">
    <source>
        <dbReference type="ARBA" id="ARBA00022676"/>
    </source>
</evidence>
<dbReference type="PANTHER" id="PTHR43179">
    <property type="entry name" value="RHAMNOSYLTRANSFERASE WBBL"/>
    <property type="match status" value="1"/>
</dbReference>
<evidence type="ECO:0000256" key="3">
    <source>
        <dbReference type="ARBA" id="ARBA00022679"/>
    </source>
</evidence>
<name>A0ABY7TG37_9SPHN</name>
<gene>
    <name evidence="5" type="ORF">PQ455_09535</name>
</gene>
<protein>
    <submittedName>
        <fullName evidence="5">Glycosyltransferase family 2 protein</fullName>
    </submittedName>
</protein>
<keyword evidence="6" id="KW-1185">Reference proteome</keyword>
<dbReference type="PANTHER" id="PTHR43179:SF12">
    <property type="entry name" value="GALACTOFURANOSYLTRANSFERASE GLFT2"/>
    <property type="match status" value="1"/>
</dbReference>
<evidence type="ECO:0000256" key="1">
    <source>
        <dbReference type="ARBA" id="ARBA00006739"/>
    </source>
</evidence>
<dbReference type="Pfam" id="PF00535">
    <property type="entry name" value="Glycos_transf_2"/>
    <property type="match status" value="1"/>
</dbReference>
<dbReference type="RefSeq" id="WP_273685842.1">
    <property type="nucleotide sequence ID" value="NZ_CP117411.1"/>
</dbReference>
<dbReference type="CDD" id="cd04185">
    <property type="entry name" value="GT_2_like_b"/>
    <property type="match status" value="1"/>
</dbReference>
<organism evidence="5 6">
    <name type="scientific">Sphingomonas naphthae</name>
    <dbReference type="NCBI Taxonomy" id="1813468"/>
    <lineage>
        <taxon>Bacteria</taxon>
        <taxon>Pseudomonadati</taxon>
        <taxon>Pseudomonadota</taxon>
        <taxon>Alphaproteobacteria</taxon>
        <taxon>Sphingomonadales</taxon>
        <taxon>Sphingomonadaceae</taxon>
        <taxon>Sphingomonas</taxon>
    </lineage>
</organism>
<reference evidence="5 6" key="1">
    <citation type="submission" date="2023-02" db="EMBL/GenBank/DDBJ databases">
        <title>Genome sequence of Sphingomonas naphthae.</title>
        <authorList>
            <person name="Kim S."/>
            <person name="Heo J."/>
            <person name="Kwon S.-W."/>
        </authorList>
    </citation>
    <scope>NUCLEOTIDE SEQUENCE [LARGE SCALE GENOMIC DNA]</scope>
    <source>
        <strain evidence="5 6">KACC 18716</strain>
    </source>
</reference>
<proteinExistence type="inferred from homology"/>
<dbReference type="EMBL" id="CP117411">
    <property type="protein sequence ID" value="WCT71895.1"/>
    <property type="molecule type" value="Genomic_DNA"/>
</dbReference>
<keyword evidence="2" id="KW-0328">Glycosyltransferase</keyword>
<evidence type="ECO:0000313" key="6">
    <source>
        <dbReference type="Proteomes" id="UP001220395"/>
    </source>
</evidence>
<dbReference type="InterPro" id="IPR001173">
    <property type="entry name" value="Glyco_trans_2-like"/>
</dbReference>
<dbReference type="Proteomes" id="UP001220395">
    <property type="component" value="Chromosome"/>
</dbReference>
<keyword evidence="3" id="KW-0808">Transferase</keyword>
<evidence type="ECO:0000259" key="4">
    <source>
        <dbReference type="Pfam" id="PF00535"/>
    </source>
</evidence>
<dbReference type="InterPro" id="IPR029044">
    <property type="entry name" value="Nucleotide-diphossugar_trans"/>
</dbReference>
<accession>A0ABY7TG37</accession>
<feature type="domain" description="Glycosyltransferase 2-like" evidence="4">
    <location>
        <begin position="6"/>
        <end position="107"/>
    </location>
</feature>
<comment type="similarity">
    <text evidence="1">Belongs to the glycosyltransferase 2 family.</text>
</comment>
<sequence>MPNICAVVLTFNRKDLLEECLAAILAQTRACTRVLVVDNASTDGTFEMLEDRWAGRVEVHRLPVNIGAAGGFNRGMRLGHLSGADFLWVMDDDVIPEPDALEKLVEARASLAERAIDPPFLLSVARSPKGIVTNTPDIDRARNALSYADWPALLGEGLVAVQRATFVSILLPRATLDRFGLPIADMFIWGEDTEFTVRVTRQQPGYIVGRSAVTHVRQLDGRLDIRTETNPARIGYHHHYIRNQIYTFRTYYSRRSTMRLVWEKVRTALGLARRGEFRKAGIVARATLAGLSFEPAVEQAGASFDRTGMRILSVEEGQAFAQNAA</sequence>